<accession>A0A059G1N4</accession>
<dbReference type="PANTHER" id="PTHR43877">
    <property type="entry name" value="AMINOALKYLPHOSPHONATE N-ACETYLTRANSFERASE-RELATED-RELATED"/>
    <property type="match status" value="1"/>
</dbReference>
<evidence type="ECO:0000256" key="1">
    <source>
        <dbReference type="ARBA" id="ARBA00022679"/>
    </source>
</evidence>
<keyword evidence="5" id="KW-1185">Reference proteome</keyword>
<dbReference type="PROSITE" id="PS51186">
    <property type="entry name" value="GNAT"/>
    <property type="match status" value="1"/>
</dbReference>
<feature type="domain" description="N-acetyltransferase" evidence="3">
    <location>
        <begin position="4"/>
        <end position="157"/>
    </location>
</feature>
<dbReference type="OrthoDB" id="7572372at2"/>
<dbReference type="CDD" id="cd04301">
    <property type="entry name" value="NAT_SF"/>
    <property type="match status" value="1"/>
</dbReference>
<dbReference type="Proteomes" id="UP000024942">
    <property type="component" value="Unassembled WGS sequence"/>
</dbReference>
<dbReference type="STRING" id="1280953.HOC_18839"/>
<dbReference type="InterPro" id="IPR050832">
    <property type="entry name" value="Bact_Acetyltransf"/>
</dbReference>
<dbReference type="SUPFAM" id="SSF55729">
    <property type="entry name" value="Acyl-CoA N-acyltransferases (Nat)"/>
    <property type="match status" value="1"/>
</dbReference>
<keyword evidence="2" id="KW-0012">Acyltransferase</keyword>
<dbReference type="AlphaFoldDB" id="A0A059G1N4"/>
<dbReference type="InterPro" id="IPR016181">
    <property type="entry name" value="Acyl_CoA_acyltransferase"/>
</dbReference>
<organism evidence="4 5">
    <name type="scientific">Hyphomonas oceanitis SCH89</name>
    <dbReference type="NCBI Taxonomy" id="1280953"/>
    <lineage>
        <taxon>Bacteria</taxon>
        <taxon>Pseudomonadati</taxon>
        <taxon>Pseudomonadota</taxon>
        <taxon>Alphaproteobacteria</taxon>
        <taxon>Hyphomonadales</taxon>
        <taxon>Hyphomonadaceae</taxon>
        <taxon>Hyphomonas</taxon>
    </lineage>
</organism>
<name>A0A059G1N4_9PROT</name>
<comment type="caution">
    <text evidence="4">The sequence shown here is derived from an EMBL/GenBank/DDBJ whole genome shotgun (WGS) entry which is preliminary data.</text>
</comment>
<proteinExistence type="predicted"/>
<protein>
    <recommendedName>
        <fullName evidence="3">N-acetyltransferase domain-containing protein</fullName>
    </recommendedName>
</protein>
<reference evidence="4 5" key="1">
    <citation type="journal article" date="2014" name="Antonie Van Leeuwenhoek">
        <title>Hyphomonas beringensis sp. nov. and Hyphomonas chukchiensis sp. nov., isolated from surface seawater of the Bering Sea and Chukchi Sea.</title>
        <authorList>
            <person name="Li C."/>
            <person name="Lai Q."/>
            <person name="Li G."/>
            <person name="Dong C."/>
            <person name="Wang J."/>
            <person name="Liao Y."/>
            <person name="Shao Z."/>
        </authorList>
    </citation>
    <scope>NUCLEOTIDE SEQUENCE [LARGE SCALE GENOMIC DNA]</scope>
    <source>
        <strain evidence="4 5">SCH89</strain>
    </source>
</reference>
<evidence type="ECO:0000313" key="5">
    <source>
        <dbReference type="Proteomes" id="UP000024942"/>
    </source>
</evidence>
<dbReference type="PATRIC" id="fig|1280953.3.peg.3769"/>
<gene>
    <name evidence="4" type="ORF">HOC_18839</name>
</gene>
<dbReference type="GO" id="GO:0016747">
    <property type="term" value="F:acyltransferase activity, transferring groups other than amino-acyl groups"/>
    <property type="evidence" value="ECO:0007669"/>
    <property type="project" value="InterPro"/>
</dbReference>
<evidence type="ECO:0000313" key="4">
    <source>
        <dbReference type="EMBL" id="KDA00777.1"/>
    </source>
</evidence>
<dbReference type="EMBL" id="ARYL01000050">
    <property type="protein sequence ID" value="KDA00777.1"/>
    <property type="molecule type" value="Genomic_DNA"/>
</dbReference>
<dbReference type="InterPro" id="IPR000182">
    <property type="entry name" value="GNAT_dom"/>
</dbReference>
<evidence type="ECO:0000259" key="3">
    <source>
        <dbReference type="PROSITE" id="PS51186"/>
    </source>
</evidence>
<dbReference type="RefSeq" id="WP_035541384.1">
    <property type="nucleotide sequence ID" value="NZ_ARYL01000050.1"/>
</dbReference>
<evidence type="ECO:0000256" key="2">
    <source>
        <dbReference type="ARBA" id="ARBA00023315"/>
    </source>
</evidence>
<dbReference type="eggNOG" id="COG0456">
    <property type="taxonomic scope" value="Bacteria"/>
</dbReference>
<keyword evidence="1" id="KW-0808">Transferase</keyword>
<dbReference type="Pfam" id="PF00583">
    <property type="entry name" value="Acetyltransf_1"/>
    <property type="match status" value="1"/>
</dbReference>
<dbReference type="Gene3D" id="3.40.630.30">
    <property type="match status" value="1"/>
</dbReference>
<sequence>MIAPYIRPALPADSAALVAILHDTFESTWRPQLTPAAVTAYQQGNRPAAYVAERGHLFHVATRAGVVVGLVDWQDDFVHALHVHSAHARSGAGTALMDLAEAEIARAGFPAARLETDTFNTRSQAFYAARGYIEKDRYPDLEWNSGLTTLLLEKRLS</sequence>